<feature type="domain" description="Pyrrolo-quinoline quinone repeat" evidence="3">
    <location>
        <begin position="397"/>
        <end position="497"/>
    </location>
</feature>
<feature type="transmembrane region" description="Helical" evidence="2">
    <location>
        <begin position="114"/>
        <end position="134"/>
    </location>
</feature>
<organism evidence="4 5">
    <name type="scientific">Prauserella sediminis</name>
    <dbReference type="NCBI Taxonomy" id="577680"/>
    <lineage>
        <taxon>Bacteria</taxon>
        <taxon>Bacillati</taxon>
        <taxon>Actinomycetota</taxon>
        <taxon>Actinomycetes</taxon>
        <taxon>Pseudonocardiales</taxon>
        <taxon>Pseudonocardiaceae</taxon>
        <taxon>Prauserella</taxon>
        <taxon>Prauserella salsuginis group</taxon>
    </lineage>
</organism>
<evidence type="ECO:0000313" key="4">
    <source>
        <dbReference type="EMBL" id="MBB3663143.1"/>
    </source>
</evidence>
<keyword evidence="5" id="KW-1185">Reference proteome</keyword>
<dbReference type="InterPro" id="IPR002372">
    <property type="entry name" value="PQQ_rpt_dom"/>
</dbReference>
<accession>A0A839XR94</accession>
<reference evidence="4 5" key="1">
    <citation type="submission" date="2020-08" db="EMBL/GenBank/DDBJ databases">
        <title>Sequencing the genomes of 1000 actinobacteria strains.</title>
        <authorList>
            <person name="Klenk H.-P."/>
        </authorList>
    </citation>
    <scope>NUCLEOTIDE SEQUENCE [LARGE SCALE GENOMIC DNA]</scope>
    <source>
        <strain evidence="4 5">DSM 45267</strain>
    </source>
</reference>
<evidence type="ECO:0000313" key="5">
    <source>
        <dbReference type="Proteomes" id="UP000564573"/>
    </source>
</evidence>
<comment type="caution">
    <text evidence="4">The sequence shown here is derived from an EMBL/GenBank/DDBJ whole genome shotgun (WGS) entry which is preliminary data.</text>
</comment>
<name>A0A839XR94_9PSEU</name>
<dbReference type="PANTHER" id="PTHR34512">
    <property type="entry name" value="CELL SURFACE PROTEIN"/>
    <property type="match status" value="1"/>
</dbReference>
<protein>
    <submittedName>
        <fullName evidence="4">Outer membrane protein assembly factor BamB</fullName>
    </submittedName>
</protein>
<gene>
    <name evidence="4" type="ORF">FB384_002047</name>
</gene>
<feature type="transmembrane region" description="Helical" evidence="2">
    <location>
        <begin position="146"/>
        <end position="166"/>
    </location>
</feature>
<keyword evidence="2" id="KW-0812">Transmembrane</keyword>
<sequence>MAADEPTSPDDPDSRAPDGRAPDAHDADAHGAAVHGADAQGPGTPDIDGRDHTPDADTGDSDVREDADASDATAQDRRAGSYLITLLVTVQLALMVPAALFTTWVLGGFDAEEIQVWALLATGFTALGLFGLWGAGHAESHTALHWFAGLAALFAVGTAATAVVGLLPTDEWQGPAPLYALLAAPLWAAVAAATWWEMPLHGPRATGWAAGGLITGSCVVIVTAMVFVLGGFGPALSDRYLLWRHSDVESGPGRIETPQPSTFDGSVRWTFEVGSLGLVRDVVPTRHGIAVAYEDRGFPRVALLSARDGEPVWMRSLEEGRRPRIIAADATHVVVHWNTHGTDVDGTVLDTRTGASTSVWNYGGDDHPLHAEDDEPWPTGDDDVRAPYTLVTRGDRPDGRLAAVDIDGAELWDRRVDCINEHVEAAHDAVALLGCDGDTLAFDARTGSRLWEASEDDDTLESNVASTVTGRLYITAGSETGRITARRLSDGADAWSTGPPPEGTPCAQSAEKDWATERTLRLTAGADTLYVSGCGSASDSDVLTAMPFGGSPAWHHRYERRTVTDVLPLSGERALVASADRDGGCAVDLVSGSGSTRLADSESDSRIDCSYGGRLVRSGGAYYLYDARGTVTAIG</sequence>
<dbReference type="Gene3D" id="2.40.128.630">
    <property type="match status" value="1"/>
</dbReference>
<dbReference type="PANTHER" id="PTHR34512:SF30">
    <property type="entry name" value="OUTER MEMBRANE PROTEIN ASSEMBLY FACTOR BAMB"/>
    <property type="match status" value="1"/>
</dbReference>
<feature type="compositionally biased region" description="Basic and acidic residues" evidence="1">
    <location>
        <begin position="47"/>
        <end position="67"/>
    </location>
</feature>
<evidence type="ECO:0000259" key="3">
    <source>
        <dbReference type="Pfam" id="PF13360"/>
    </source>
</evidence>
<dbReference type="Pfam" id="PF13360">
    <property type="entry name" value="PQQ_2"/>
    <property type="match status" value="1"/>
</dbReference>
<feature type="region of interest" description="Disordered" evidence="1">
    <location>
        <begin position="1"/>
        <end position="74"/>
    </location>
</feature>
<dbReference type="AlphaFoldDB" id="A0A839XR94"/>
<keyword evidence="2" id="KW-0472">Membrane</keyword>
<feature type="transmembrane region" description="Helical" evidence="2">
    <location>
        <begin position="178"/>
        <end position="196"/>
    </location>
</feature>
<dbReference type="InterPro" id="IPR011047">
    <property type="entry name" value="Quinoprotein_ADH-like_sf"/>
</dbReference>
<evidence type="ECO:0000256" key="1">
    <source>
        <dbReference type="SAM" id="MobiDB-lite"/>
    </source>
</evidence>
<dbReference type="EMBL" id="JACIBS010000001">
    <property type="protein sequence ID" value="MBB3663143.1"/>
    <property type="molecule type" value="Genomic_DNA"/>
</dbReference>
<dbReference type="Proteomes" id="UP000564573">
    <property type="component" value="Unassembled WGS sequence"/>
</dbReference>
<proteinExistence type="predicted"/>
<dbReference type="RefSeq" id="WP_183781982.1">
    <property type="nucleotide sequence ID" value="NZ_JACIBS010000001.1"/>
</dbReference>
<evidence type="ECO:0000256" key="2">
    <source>
        <dbReference type="SAM" id="Phobius"/>
    </source>
</evidence>
<feature type="transmembrane region" description="Helical" evidence="2">
    <location>
        <begin position="82"/>
        <end position="102"/>
    </location>
</feature>
<feature type="compositionally biased region" description="Low complexity" evidence="1">
    <location>
        <begin position="30"/>
        <end position="39"/>
    </location>
</feature>
<feature type="compositionally biased region" description="Basic and acidic residues" evidence="1">
    <location>
        <begin position="12"/>
        <end position="29"/>
    </location>
</feature>
<dbReference type="SUPFAM" id="SSF50998">
    <property type="entry name" value="Quinoprotein alcohol dehydrogenase-like"/>
    <property type="match status" value="1"/>
</dbReference>
<keyword evidence="2" id="KW-1133">Transmembrane helix</keyword>
<feature type="transmembrane region" description="Helical" evidence="2">
    <location>
        <begin position="208"/>
        <end position="232"/>
    </location>
</feature>